<dbReference type="PANTHER" id="PTHR12697">
    <property type="entry name" value="PBS LYASE HEAT-LIKE PROTEIN"/>
    <property type="match status" value="1"/>
</dbReference>
<dbReference type="Proteomes" id="UP000482800">
    <property type="component" value="Unassembled WGS sequence"/>
</dbReference>
<evidence type="ECO:0000256" key="1">
    <source>
        <dbReference type="SAM" id="MobiDB-lite"/>
    </source>
</evidence>
<organism evidence="2 3">
    <name type="scientific">Phytohabitans houttuyneae</name>
    <dbReference type="NCBI Taxonomy" id="1076126"/>
    <lineage>
        <taxon>Bacteria</taxon>
        <taxon>Bacillati</taxon>
        <taxon>Actinomycetota</taxon>
        <taxon>Actinomycetes</taxon>
        <taxon>Micromonosporales</taxon>
        <taxon>Micromonosporaceae</taxon>
    </lineage>
</organism>
<accession>A0A6V8KCN1</accession>
<comment type="caution">
    <text evidence="2">The sequence shown here is derived from an EMBL/GenBank/DDBJ whole genome shotgun (WGS) entry which is preliminary data.</text>
</comment>
<evidence type="ECO:0000313" key="3">
    <source>
        <dbReference type="Proteomes" id="UP000482800"/>
    </source>
</evidence>
<protein>
    <submittedName>
        <fullName evidence="2">Uncharacterized protein</fullName>
    </submittedName>
</protein>
<dbReference type="PANTHER" id="PTHR12697:SF5">
    <property type="entry name" value="DEOXYHYPUSINE HYDROXYLASE"/>
    <property type="match status" value="1"/>
</dbReference>
<dbReference type="Gene3D" id="1.25.10.10">
    <property type="entry name" value="Leucine-rich Repeat Variant"/>
    <property type="match status" value="2"/>
</dbReference>
<name>A0A6V8KCN1_9ACTN</name>
<feature type="region of interest" description="Disordered" evidence="1">
    <location>
        <begin position="499"/>
        <end position="547"/>
    </location>
</feature>
<dbReference type="Pfam" id="PF13646">
    <property type="entry name" value="HEAT_2"/>
    <property type="match status" value="2"/>
</dbReference>
<keyword evidence="3" id="KW-1185">Reference proteome</keyword>
<sequence length="547" mass="57320">MDEQTLLGRPAQSGIAAADVDRLLDTVARVAAGAADESTQDSLGDLVERLTSRYLAGLPRSEWLAAIDAHLWFDPPWQPIINQLGAAFVHQGRPDEAVALLHHLLAQKQDPLHLTIFCAVRVVAGLPDHTLVAGELPDLLTRVCALLDLPEEKADAVELLAGQIDHLPAALVDALLDRLGNGDDAVAAILARCTDPRAVAALAERLDREPAETVFEALAGTEAPSLVAVLLDHFDHPRRRRHAAAALRGCPAPQVVERMLARVKDPDPHARLYAVQLLAERARTAGAAPELLEAISALVDDPHDEVRYVVVGALAGHADDPRAVAALRTRTGDPDPLVRGLAIEAIRSPEPQATADLLQRAVHGAPAERRDAAAELGQHAGEEVVAVLVGLLDDPECAGTAARSLTGRPDAHGVTAVTDALLRHTDHSDDQTRTAVVNALAQQPGAAVAPALLDRLSDPSDPVRQAAAWGLRHAAGAPAVAAGLVAALADPAPEVREAAARALDPPTSRPAPRCSACSTTPTSRCATPSSDRSQAPNPSRCSARCAG</sequence>
<dbReference type="SMART" id="SM00567">
    <property type="entry name" value="EZ_HEAT"/>
    <property type="match status" value="7"/>
</dbReference>
<reference evidence="2 3" key="2">
    <citation type="submission" date="2020-03" db="EMBL/GenBank/DDBJ databases">
        <authorList>
            <person name="Ichikawa N."/>
            <person name="Kimura A."/>
            <person name="Kitahashi Y."/>
            <person name="Uohara A."/>
        </authorList>
    </citation>
    <scope>NUCLEOTIDE SEQUENCE [LARGE SCALE GENOMIC DNA]</scope>
    <source>
        <strain evidence="2 3">NBRC 108639</strain>
    </source>
</reference>
<dbReference type="AlphaFoldDB" id="A0A6V8KCN1"/>
<dbReference type="GO" id="GO:0016491">
    <property type="term" value="F:oxidoreductase activity"/>
    <property type="evidence" value="ECO:0007669"/>
    <property type="project" value="TreeGrafter"/>
</dbReference>
<feature type="compositionally biased region" description="Polar residues" evidence="1">
    <location>
        <begin position="516"/>
        <end position="540"/>
    </location>
</feature>
<evidence type="ECO:0000313" key="2">
    <source>
        <dbReference type="EMBL" id="GFJ81210.1"/>
    </source>
</evidence>
<dbReference type="EMBL" id="BLPF01000002">
    <property type="protein sequence ID" value="GFJ81210.1"/>
    <property type="molecule type" value="Genomic_DNA"/>
</dbReference>
<gene>
    <name evidence="2" type="ORF">Phou_053900</name>
</gene>
<dbReference type="SUPFAM" id="SSF48371">
    <property type="entry name" value="ARM repeat"/>
    <property type="match status" value="1"/>
</dbReference>
<reference evidence="2 3" key="1">
    <citation type="submission" date="2020-03" db="EMBL/GenBank/DDBJ databases">
        <title>Whole genome shotgun sequence of Phytohabitans houttuyneae NBRC 108639.</title>
        <authorList>
            <person name="Komaki H."/>
            <person name="Tamura T."/>
        </authorList>
    </citation>
    <scope>NUCLEOTIDE SEQUENCE [LARGE SCALE GENOMIC DNA]</scope>
    <source>
        <strain evidence="2 3">NBRC 108639</strain>
    </source>
</reference>
<proteinExistence type="predicted"/>
<dbReference type="InterPro" id="IPR004155">
    <property type="entry name" value="PBS_lyase_HEAT"/>
</dbReference>
<dbReference type="InterPro" id="IPR011989">
    <property type="entry name" value="ARM-like"/>
</dbReference>
<dbReference type="RefSeq" id="WP_173060066.1">
    <property type="nucleotide sequence ID" value="NZ_BLPF01000002.1"/>
</dbReference>
<dbReference type="InterPro" id="IPR016024">
    <property type="entry name" value="ARM-type_fold"/>
</dbReference>